<evidence type="ECO:0000313" key="2">
    <source>
        <dbReference type="EMBL" id="KAF4041863.1"/>
    </source>
</evidence>
<protein>
    <recommendedName>
        <fullName evidence="1">DUF659 domain-containing protein</fullName>
    </recommendedName>
</protein>
<organism evidence="2 3">
    <name type="scientific">Phytophthora infestans</name>
    <name type="common">Potato late blight agent</name>
    <name type="synonym">Botrytis infestans</name>
    <dbReference type="NCBI Taxonomy" id="4787"/>
    <lineage>
        <taxon>Eukaryota</taxon>
        <taxon>Sar</taxon>
        <taxon>Stramenopiles</taxon>
        <taxon>Oomycota</taxon>
        <taxon>Peronosporomycetes</taxon>
        <taxon>Peronosporales</taxon>
        <taxon>Peronosporaceae</taxon>
        <taxon>Phytophthora</taxon>
    </lineage>
</organism>
<evidence type="ECO:0000313" key="3">
    <source>
        <dbReference type="Proteomes" id="UP000602510"/>
    </source>
</evidence>
<accession>A0A833SYA5</accession>
<dbReference type="AlphaFoldDB" id="A0A833SYA5"/>
<dbReference type="Pfam" id="PF04937">
    <property type="entry name" value="DUF659"/>
    <property type="match status" value="1"/>
</dbReference>
<proteinExistence type="predicted"/>
<reference evidence="2" key="1">
    <citation type="submission" date="2020-04" db="EMBL/GenBank/DDBJ databases">
        <title>Hybrid Assembly of Korean Phytophthora infestans isolates.</title>
        <authorList>
            <person name="Prokchorchik M."/>
            <person name="Lee Y."/>
            <person name="Seo J."/>
            <person name="Cho J.-H."/>
            <person name="Park Y.-E."/>
            <person name="Jang D.-C."/>
            <person name="Im J.-S."/>
            <person name="Choi J.-G."/>
            <person name="Park H.-J."/>
            <person name="Lee G.-B."/>
            <person name="Lee Y.-G."/>
            <person name="Hong S.-Y."/>
            <person name="Cho K."/>
            <person name="Sohn K.H."/>
        </authorList>
    </citation>
    <scope>NUCLEOTIDE SEQUENCE</scope>
    <source>
        <strain evidence="2">KR_1_A1</strain>
    </source>
</reference>
<name>A0A833SYA5_PHYIN</name>
<evidence type="ECO:0000259" key="1">
    <source>
        <dbReference type="Pfam" id="PF04937"/>
    </source>
</evidence>
<sequence length="239" mass="27349">METTKRPGRKRDEAWNEIDVAEDGYVYCLRCKQSIHSLGYTHVDRVKCLLREACAKRPRQQVVTSYFPPEIDIATQNAFNKIFALWLHYTGMAFYKASHDLCAAVFHVLHPIVAISSQHLLRGRLLDECNDESLTRICSALARRVFPPVTDAWPDINGFAVINYLAIFWSDTLFLETVYTRSGSHDSVFLANDINQVIEKFIDFVAVVTDDTSANQSAWAILQENVFKNVFPWVCRTHS</sequence>
<dbReference type="Proteomes" id="UP000602510">
    <property type="component" value="Unassembled WGS sequence"/>
</dbReference>
<comment type="caution">
    <text evidence="2">The sequence shown here is derived from an EMBL/GenBank/DDBJ whole genome shotgun (WGS) entry which is preliminary data.</text>
</comment>
<keyword evidence="3" id="KW-1185">Reference proteome</keyword>
<gene>
    <name evidence="2" type="ORF">GN244_ATG05899</name>
</gene>
<feature type="domain" description="DUF659" evidence="1">
    <location>
        <begin position="117"/>
        <end position="239"/>
    </location>
</feature>
<dbReference type="InterPro" id="IPR007021">
    <property type="entry name" value="DUF659"/>
</dbReference>
<dbReference type="EMBL" id="WSZM01000111">
    <property type="protein sequence ID" value="KAF4041863.1"/>
    <property type="molecule type" value="Genomic_DNA"/>
</dbReference>